<sequence>CSFAVGIWCWLATNQNLIIQFQSLEDIWSLCERVNSSQCKTVIKAAIINILYAIWISRNNARFNNSKPSFNSTLSWISAGVSLSGNQTKNLSSASLSDFSILKAFLVNIHPPKPTFVREVIWQPPPPQWIKCNTDGALTPNASACGGIFRDSNAD</sequence>
<proteinExistence type="predicted"/>
<dbReference type="EMBL" id="LXQA010158098">
    <property type="protein sequence ID" value="MCI27228.1"/>
    <property type="molecule type" value="Genomic_DNA"/>
</dbReference>
<feature type="non-terminal residue" evidence="1">
    <location>
        <position position="1"/>
    </location>
</feature>
<organism evidence="1 2">
    <name type="scientific">Trifolium medium</name>
    <dbReference type="NCBI Taxonomy" id="97028"/>
    <lineage>
        <taxon>Eukaryota</taxon>
        <taxon>Viridiplantae</taxon>
        <taxon>Streptophyta</taxon>
        <taxon>Embryophyta</taxon>
        <taxon>Tracheophyta</taxon>
        <taxon>Spermatophyta</taxon>
        <taxon>Magnoliopsida</taxon>
        <taxon>eudicotyledons</taxon>
        <taxon>Gunneridae</taxon>
        <taxon>Pentapetalae</taxon>
        <taxon>rosids</taxon>
        <taxon>fabids</taxon>
        <taxon>Fabales</taxon>
        <taxon>Fabaceae</taxon>
        <taxon>Papilionoideae</taxon>
        <taxon>50 kb inversion clade</taxon>
        <taxon>NPAAA clade</taxon>
        <taxon>Hologalegina</taxon>
        <taxon>IRL clade</taxon>
        <taxon>Trifolieae</taxon>
        <taxon>Trifolium</taxon>
    </lineage>
</organism>
<feature type="non-terminal residue" evidence="1">
    <location>
        <position position="155"/>
    </location>
</feature>
<protein>
    <submittedName>
        <fullName evidence="1">Glycerol-3-phosphate dehydrogenase</fullName>
    </submittedName>
</protein>
<evidence type="ECO:0000313" key="1">
    <source>
        <dbReference type="EMBL" id="MCI27228.1"/>
    </source>
</evidence>
<reference evidence="1 2" key="1">
    <citation type="journal article" date="2018" name="Front. Plant Sci.">
        <title>Red Clover (Trifolium pratense) and Zigzag Clover (T. medium) - A Picture of Genomic Similarities and Differences.</title>
        <authorList>
            <person name="Dluhosova J."/>
            <person name="Istvanek J."/>
            <person name="Nedelnik J."/>
            <person name="Repkova J."/>
        </authorList>
    </citation>
    <scope>NUCLEOTIDE SEQUENCE [LARGE SCALE GENOMIC DNA]</scope>
    <source>
        <strain evidence="2">cv. 10/8</strain>
        <tissue evidence="1">Leaf</tissue>
    </source>
</reference>
<dbReference type="Proteomes" id="UP000265520">
    <property type="component" value="Unassembled WGS sequence"/>
</dbReference>
<evidence type="ECO:0000313" key="2">
    <source>
        <dbReference type="Proteomes" id="UP000265520"/>
    </source>
</evidence>
<keyword evidence="2" id="KW-1185">Reference proteome</keyword>
<dbReference type="InterPro" id="IPR052929">
    <property type="entry name" value="RNase_H-like_EbsB-rel"/>
</dbReference>
<dbReference type="PANTHER" id="PTHR47074">
    <property type="entry name" value="BNAC02G40300D PROTEIN"/>
    <property type="match status" value="1"/>
</dbReference>
<comment type="caution">
    <text evidence="1">The sequence shown here is derived from an EMBL/GenBank/DDBJ whole genome shotgun (WGS) entry which is preliminary data.</text>
</comment>
<dbReference type="PANTHER" id="PTHR47074:SF75">
    <property type="entry name" value="RNASE H TYPE-1 DOMAIN-CONTAINING PROTEIN"/>
    <property type="match status" value="1"/>
</dbReference>
<name>A0A392QSH0_9FABA</name>
<dbReference type="AlphaFoldDB" id="A0A392QSH0"/>
<accession>A0A392QSH0</accession>